<proteinExistence type="predicted"/>
<gene>
    <name evidence="1" type="ORF">HERILL_LOCUS10653</name>
</gene>
<dbReference type="InParanoid" id="A0A7R8UXW8"/>
<evidence type="ECO:0000313" key="1">
    <source>
        <dbReference type="EMBL" id="CAD7087984.1"/>
    </source>
</evidence>
<evidence type="ECO:0000313" key="2">
    <source>
        <dbReference type="Proteomes" id="UP000594454"/>
    </source>
</evidence>
<keyword evidence="2" id="KW-1185">Reference proteome</keyword>
<accession>A0A7R8UXW8</accession>
<dbReference type="EMBL" id="LR899012">
    <property type="protein sequence ID" value="CAD7087984.1"/>
    <property type="molecule type" value="Genomic_DNA"/>
</dbReference>
<dbReference type="SUPFAM" id="SSF52540">
    <property type="entry name" value="P-loop containing nucleoside triphosphate hydrolases"/>
    <property type="match status" value="1"/>
</dbReference>
<dbReference type="Gene3D" id="3.40.50.300">
    <property type="entry name" value="P-loop containing nucleotide triphosphate hydrolases"/>
    <property type="match status" value="1"/>
</dbReference>
<dbReference type="InterPro" id="IPR027417">
    <property type="entry name" value="P-loop_NTPase"/>
</dbReference>
<organism evidence="1 2">
    <name type="scientific">Hermetia illucens</name>
    <name type="common">Black soldier fly</name>
    <dbReference type="NCBI Taxonomy" id="343691"/>
    <lineage>
        <taxon>Eukaryota</taxon>
        <taxon>Metazoa</taxon>
        <taxon>Ecdysozoa</taxon>
        <taxon>Arthropoda</taxon>
        <taxon>Hexapoda</taxon>
        <taxon>Insecta</taxon>
        <taxon>Pterygota</taxon>
        <taxon>Neoptera</taxon>
        <taxon>Endopterygota</taxon>
        <taxon>Diptera</taxon>
        <taxon>Brachycera</taxon>
        <taxon>Stratiomyomorpha</taxon>
        <taxon>Stratiomyidae</taxon>
        <taxon>Hermetiinae</taxon>
        <taxon>Hermetia</taxon>
    </lineage>
</organism>
<name>A0A7R8UXW8_HERIL</name>
<sequence length="1520" mass="177103">MSHQIPLKRSKSESDNKEDFVNQTFDNKCIPSTGLKLAQHGVEYQLLLLSLCLWRVMGNNISDFLLATELPEAEKFDDVVIKYQHDYQSLLRFLQAKHKEAPRPTDAPDKITLADLLTPDETKEYSLLKYFRSFVKIQQKCSQDPVPAFLVGGNILDFILLTNIDLAEGLIVQYFEVDNVNCLEDDLVFGVPTQQVKKLKIKGLDNELTCELEVLLYTCSDFDELIENLADCLLFQQRFDGTSWIFKEYYYPLVKHVVEFRKEPNQATRYYGKFCDNFKIANSQRPAEINEFRGALTKEVAFRTSDYKVNILSSSGGGLLSQSDTNRKRKSSTDNSQLIKKLQQFADQLKFALYPANSIPPNKPGLTPALCKDEKLLKEVIDVKARKLCDDFVKGHKKLSQKAKLFRKILIDKVIDESIAEKEFEKVSDWIFPTTEGFANRFQPKSNPQMEDFGLFTEEIVDLIEKSTAHTIEITDVVGTDQFRKNIIELAGHAIVKVSTWFEFSGNFIRGRSLAKGPMKFRDALRKSLGRGRFHSIDEYRLNIKLKGFTSCEEAVLHRNLPSPVTSESIDDFYESFRLIVNYPNRYELRELLESEVKDKYRNLNSKAFVDSFVQEMNQWMAHRLGTFYTPKKAKTLLRRLDEGLSCYELDGISQSYYLALPNKYKFECNDLMESLLDFLRELSPGVLLLRIENLTLGRVRLMQAFWNLQERFQNMQSTDGELRFYFCQFGSLFMTIDHLLDESFCRKLSKRNEDKNQWNLRVVECWTECLPEAEKLGLMLDLLFERSTQFSVERKIIFIVKEDMSKKLESALASYFMLAKNTNFKFSSCAFKTNFKQLQISSQDELLKNGQVRLHERNCQLGAIVNQASVDLIDEATLAKLVSDRDGDSYSTCIGNVTQDFERTYDPDYYMPRYIKPVVIEIDSCKIPADTEEDSYYLLNKEREKGSDLLIVADSRGKFDEIRARLMESQDNSIPYSIHWVQEIYGPQSGKWWMWRDSIGSISNLKEYRKEQAKVSSHMEGEFLELVKDKKVVILHGIPGAGKSMLLANLFTQTIHISQSLWKIHINLNLYTDFFNERRKGAKHPTNMPPSECGEFLLRLLQSNGDSELKTQFEINLLRGVFRREGAGKIQLMLFLDGFDEISPTYKEIVLDFLQSSKNCSGIRQIFITTRPSFCQYLEENLQTFGFEMRYLTLDEQVQLLTLFIKKRNIHMEQKEVFSLIQDLSRAFIGREKFTAIPLHIEMFAEVCANMSREQIKICFKNCDPSTLYEMYFEMKYKLFREEKMRLNPTNVSGIEDYRYAYRDFLMRHEKLALWMIYSREEVMKIVRSFEEYEEEVLSLLDDIKAGKYKYGIVFGVSGKLPQFTHRTFAEYLVAHYFVRQTTGVSRLRPNTVDFIVVQMIGDIIHPYRIFFDSMMSKKHWKLDKDQDLEGVSGPAILNALVESYKKEEWGIFSFVSQFVKNDCFYKVLDICMKAIEECFNDRSYFALFAFLVKWRTKLVRLSPKGRAIMKLFEKNEFI</sequence>
<dbReference type="OrthoDB" id="8057212at2759"/>
<protein>
    <recommendedName>
        <fullName evidence="3">NACHT domain-containing protein</fullName>
    </recommendedName>
</protein>
<dbReference type="Proteomes" id="UP000594454">
    <property type="component" value="Chromosome 4"/>
</dbReference>
<evidence type="ECO:0008006" key="3">
    <source>
        <dbReference type="Google" id="ProtNLM"/>
    </source>
</evidence>
<reference evidence="1 2" key="1">
    <citation type="submission" date="2020-11" db="EMBL/GenBank/DDBJ databases">
        <authorList>
            <person name="Wallbank WR R."/>
            <person name="Pardo Diaz C."/>
            <person name="Kozak K."/>
            <person name="Martin S."/>
            <person name="Jiggins C."/>
            <person name="Moest M."/>
            <person name="Warren A I."/>
            <person name="Generalovic N T."/>
            <person name="Byers J.R.P. K."/>
            <person name="Montejo-Kovacevich G."/>
            <person name="Yen C E."/>
        </authorList>
    </citation>
    <scope>NUCLEOTIDE SEQUENCE [LARGE SCALE GENOMIC DNA]</scope>
</reference>